<evidence type="ECO:0000313" key="2">
    <source>
        <dbReference type="EMBL" id="EZH75103.1"/>
    </source>
</evidence>
<dbReference type="PROSITE" id="PS50853">
    <property type="entry name" value="FN3"/>
    <property type="match status" value="1"/>
</dbReference>
<dbReference type="PROSITE" id="PS51257">
    <property type="entry name" value="PROKAR_LIPOPROTEIN"/>
    <property type="match status" value="1"/>
</dbReference>
<dbReference type="InterPro" id="IPR015943">
    <property type="entry name" value="WD40/YVTN_repeat-like_dom_sf"/>
</dbReference>
<dbReference type="RefSeq" id="WP_051575649.1">
    <property type="nucleotide sequence ID" value="NZ_AQRA01000002.1"/>
</dbReference>
<dbReference type="EMBL" id="AQRA01000002">
    <property type="protein sequence ID" value="EZH75103.1"/>
    <property type="molecule type" value="Genomic_DNA"/>
</dbReference>
<comment type="caution">
    <text evidence="2">The sequence shown here is derived from an EMBL/GenBank/DDBJ whole genome shotgun (WGS) entry which is preliminary data.</text>
</comment>
<dbReference type="PANTHER" id="PTHR42754:SF1">
    <property type="entry name" value="LIPOPROTEIN"/>
    <property type="match status" value="1"/>
</dbReference>
<dbReference type="Gene3D" id="2.130.10.10">
    <property type="entry name" value="YVTN repeat-like/Quinoprotein amine dehydrogenase"/>
    <property type="match status" value="1"/>
</dbReference>
<keyword evidence="3" id="KW-1185">Reference proteome</keyword>
<proteinExistence type="predicted"/>
<dbReference type="SUPFAM" id="SSF49265">
    <property type="entry name" value="Fibronectin type III"/>
    <property type="match status" value="1"/>
</dbReference>
<dbReference type="PANTHER" id="PTHR42754">
    <property type="entry name" value="ENDOGLUCANASE"/>
    <property type="match status" value="1"/>
</dbReference>
<dbReference type="eggNOG" id="COG3291">
    <property type="taxonomic scope" value="Bacteria"/>
</dbReference>
<sequence>MKKKQFLYRLIIFCILIVGCKDDDDRVVPPTLAENQVPGDFTIQVNEITANSALLEWTPAVDPDDDEVSYTVFLGDNPVQSDVQAAEFLLEGLDAQTTYNGKVVASDGKGGTSENTFAFDTEEGLVISEEVSIAWEKSYGGSEIDVANALQLTVDGGYIVAGTANSDDGDVGGNNDADGYIGGDYWVIKLSSSGDLIWETNLGGSSDDSGRSIQQTSDGGYIVAGATDSNDQDISGDTSSSDYWIVKLDEFGNLIWEVSYGGSGNDGARSIQQTSDGGYVVVGSAGFSSGDIGGNYGGLDYWVIKLDTMGALVWETNLGGSGFDIPESVEQTIDGGYIVGGYSESSDGNVGGNYGGKDYWIVKLDALGNLVWETNLGGTLDDYAYDVHQTTDQGYIVAGYSESSDFDVSSNNGKKDCWIVKLNTSGELIWEVNIGSSESDVARSIQQTTDGGYVFAGNSGASDFDASTNNGGYADFWAVKLSPLGELSWETSFGGPEPDYANAIQQTNNGYIVAGYVYAPGGDISGAGKGKWDYWVVKLE</sequence>
<dbReference type="Pfam" id="PF00041">
    <property type="entry name" value="fn3"/>
    <property type="match status" value="1"/>
</dbReference>
<dbReference type="CDD" id="cd00063">
    <property type="entry name" value="FN3"/>
    <property type="match status" value="1"/>
</dbReference>
<dbReference type="AlphaFoldDB" id="A0A023BZN6"/>
<evidence type="ECO:0000259" key="1">
    <source>
        <dbReference type="PROSITE" id="PS50853"/>
    </source>
</evidence>
<name>A0A023BZN6_9FLAO</name>
<dbReference type="STRING" id="1317122.ATO12_10275"/>
<dbReference type="InterPro" id="IPR013783">
    <property type="entry name" value="Ig-like_fold"/>
</dbReference>
<accession>A0A023BZN6</accession>
<dbReference type="InterPro" id="IPR003961">
    <property type="entry name" value="FN3_dom"/>
</dbReference>
<dbReference type="InterPro" id="IPR036116">
    <property type="entry name" value="FN3_sf"/>
</dbReference>
<feature type="domain" description="Fibronectin type-III" evidence="1">
    <location>
        <begin position="37"/>
        <end position="124"/>
    </location>
</feature>
<dbReference type="OrthoDB" id="9811934at2"/>
<dbReference type="InterPro" id="IPR011047">
    <property type="entry name" value="Quinoprotein_ADH-like_sf"/>
</dbReference>
<protein>
    <recommendedName>
        <fullName evidence="1">Fibronectin type-III domain-containing protein</fullName>
    </recommendedName>
</protein>
<dbReference type="Proteomes" id="UP000023541">
    <property type="component" value="Unassembled WGS sequence"/>
</dbReference>
<dbReference type="SMART" id="SM00060">
    <property type="entry name" value="FN3"/>
    <property type="match status" value="1"/>
</dbReference>
<dbReference type="Gene3D" id="2.60.40.10">
    <property type="entry name" value="Immunoglobulins"/>
    <property type="match status" value="1"/>
</dbReference>
<reference evidence="2 3" key="1">
    <citation type="submission" date="2014-04" db="EMBL/GenBank/DDBJ databases">
        <title>Aquimarina sp. 22II-S11-z7 Genome Sequencing.</title>
        <authorList>
            <person name="Lai Q."/>
        </authorList>
    </citation>
    <scope>NUCLEOTIDE SEQUENCE [LARGE SCALE GENOMIC DNA]</scope>
    <source>
        <strain evidence="2 3">22II-S11-z7</strain>
    </source>
</reference>
<dbReference type="eggNOG" id="COG3055">
    <property type="taxonomic scope" value="Bacteria"/>
</dbReference>
<evidence type="ECO:0000313" key="3">
    <source>
        <dbReference type="Proteomes" id="UP000023541"/>
    </source>
</evidence>
<gene>
    <name evidence="2" type="ORF">ATO12_10275</name>
</gene>
<dbReference type="SUPFAM" id="SSF50998">
    <property type="entry name" value="Quinoprotein alcohol dehydrogenase-like"/>
    <property type="match status" value="1"/>
</dbReference>
<organism evidence="2 3">
    <name type="scientific">Aquimarina atlantica</name>
    <dbReference type="NCBI Taxonomy" id="1317122"/>
    <lineage>
        <taxon>Bacteria</taxon>
        <taxon>Pseudomonadati</taxon>
        <taxon>Bacteroidota</taxon>
        <taxon>Flavobacteriia</taxon>
        <taxon>Flavobacteriales</taxon>
        <taxon>Flavobacteriaceae</taxon>
        <taxon>Aquimarina</taxon>
    </lineage>
</organism>